<evidence type="ECO:0000259" key="12">
    <source>
        <dbReference type="PROSITE" id="PS51192"/>
    </source>
</evidence>
<name>A0A248LHD8_9NEIS</name>
<dbReference type="GO" id="GO:0009035">
    <property type="term" value="F:type I site-specific deoxyribonuclease activity"/>
    <property type="evidence" value="ECO:0007669"/>
    <property type="project" value="UniProtKB-EC"/>
</dbReference>
<evidence type="ECO:0000256" key="9">
    <source>
        <dbReference type="ARBA" id="ARBA00023125"/>
    </source>
</evidence>
<dbReference type="PANTHER" id="PTHR30195">
    <property type="entry name" value="TYPE I SITE-SPECIFIC DEOXYRIBONUCLEASE PROTEIN SUBUNIT M AND R"/>
    <property type="match status" value="1"/>
</dbReference>
<evidence type="ECO:0000256" key="8">
    <source>
        <dbReference type="ARBA" id="ARBA00022840"/>
    </source>
</evidence>
<dbReference type="CDD" id="cd18030">
    <property type="entry name" value="DEXHc_RE_I_HsdR"/>
    <property type="match status" value="1"/>
</dbReference>
<dbReference type="REBASE" id="194714">
    <property type="entry name" value="LhoZ1ORF800P"/>
</dbReference>
<dbReference type="InterPro" id="IPR027417">
    <property type="entry name" value="P-loop_NTPase"/>
</dbReference>
<evidence type="ECO:0000313" key="13">
    <source>
        <dbReference type="EMBL" id="ASJ23633.1"/>
    </source>
</evidence>
<dbReference type="InterPro" id="IPR004473">
    <property type="entry name" value="Restrct_endonuc_typeI_HsdR"/>
</dbReference>
<dbReference type="InterPro" id="IPR021810">
    <property type="entry name" value="T1RH-like_C"/>
</dbReference>
<dbReference type="InterPro" id="IPR014001">
    <property type="entry name" value="Helicase_ATP-bd"/>
</dbReference>
<dbReference type="OrthoDB" id="9758243at2"/>
<comment type="similarity">
    <text evidence="2 10">Belongs to the HsdR family.</text>
</comment>
<dbReference type="SUPFAM" id="SSF52540">
    <property type="entry name" value="P-loop containing nucleoside triphosphate hydrolases"/>
    <property type="match status" value="2"/>
</dbReference>
<dbReference type="EC" id="3.1.21.3" evidence="10"/>
<dbReference type="REBASE" id="194117">
    <property type="entry name" value="LhoZ1IVP"/>
</dbReference>
<keyword evidence="5 10" id="KW-0680">Restriction system</keyword>
<dbReference type="Pfam" id="PF22679">
    <property type="entry name" value="T1R_D3-like"/>
    <property type="match status" value="1"/>
</dbReference>
<evidence type="ECO:0000256" key="5">
    <source>
        <dbReference type="ARBA" id="ARBA00022747"/>
    </source>
</evidence>
<dbReference type="RefSeq" id="WP_088860210.1">
    <property type="nucleotide sequence ID" value="NZ_CP022115.1"/>
</dbReference>
<dbReference type="InterPro" id="IPR055180">
    <property type="entry name" value="HsdR_RecA-like_helicase_dom_2"/>
</dbReference>
<dbReference type="SMART" id="SM00487">
    <property type="entry name" value="DEXDc"/>
    <property type="match status" value="1"/>
</dbReference>
<dbReference type="Pfam" id="PF11867">
    <property type="entry name" value="T1RH-like_C"/>
    <property type="match status" value="1"/>
</dbReference>
<dbReference type="PANTHER" id="PTHR30195:SF15">
    <property type="entry name" value="TYPE I RESTRICTION ENZYME HINDI ENDONUCLEASE SUBUNIT"/>
    <property type="match status" value="1"/>
</dbReference>
<comment type="catalytic activity">
    <reaction evidence="1 10">
        <text>Endonucleolytic cleavage of DNA to give random double-stranded fragments with terminal 5'-phosphates, ATP is simultaneously hydrolyzed.</text>
        <dbReference type="EC" id="3.1.21.3"/>
    </reaction>
</comment>
<evidence type="ECO:0000256" key="2">
    <source>
        <dbReference type="ARBA" id="ARBA00008598"/>
    </source>
</evidence>
<evidence type="ECO:0000313" key="14">
    <source>
        <dbReference type="Proteomes" id="UP000197424"/>
    </source>
</evidence>
<dbReference type="InterPro" id="IPR007409">
    <property type="entry name" value="Restrct_endonuc_type1_HsdR_N"/>
</dbReference>
<keyword evidence="8 10" id="KW-0067">ATP-binding</keyword>
<dbReference type="InterPro" id="IPR051268">
    <property type="entry name" value="Type-I_R_enzyme_R_subunit"/>
</dbReference>
<dbReference type="EMBL" id="CP022115">
    <property type="protein sequence ID" value="ASJ23633.1"/>
    <property type="molecule type" value="Genomic_DNA"/>
</dbReference>
<evidence type="ECO:0000256" key="3">
    <source>
        <dbReference type="ARBA" id="ARBA00022722"/>
    </source>
</evidence>
<feature type="coiled-coil region" evidence="11">
    <location>
        <begin position="492"/>
        <end position="519"/>
    </location>
</feature>
<dbReference type="CDD" id="cd18800">
    <property type="entry name" value="SF2_C_EcoR124I-like"/>
    <property type="match status" value="1"/>
</dbReference>
<dbReference type="InterPro" id="IPR040980">
    <property type="entry name" value="SWI2_SNF2"/>
</dbReference>
<proteinExistence type="inferred from homology"/>
<dbReference type="CDD" id="cd22332">
    <property type="entry name" value="HsdR_N"/>
    <property type="match status" value="1"/>
</dbReference>
<evidence type="ECO:0000256" key="1">
    <source>
        <dbReference type="ARBA" id="ARBA00000851"/>
    </source>
</evidence>
<feature type="domain" description="Helicase ATP-binding" evidence="12">
    <location>
        <begin position="299"/>
        <end position="463"/>
    </location>
</feature>
<keyword evidence="3" id="KW-0540">Nuclease</keyword>
<keyword evidence="6" id="KW-0255">Endonuclease</keyword>
<evidence type="ECO:0000256" key="4">
    <source>
        <dbReference type="ARBA" id="ARBA00022741"/>
    </source>
</evidence>
<comment type="function">
    <text evidence="10">Subunit R is required for both nuclease and ATPase activities, but not for modification.</text>
</comment>
<dbReference type="Gene3D" id="3.40.50.300">
    <property type="entry name" value="P-loop containing nucleotide triphosphate hydrolases"/>
    <property type="match status" value="2"/>
</dbReference>
<dbReference type="GO" id="GO:0009307">
    <property type="term" value="P:DNA restriction-modification system"/>
    <property type="evidence" value="ECO:0007669"/>
    <property type="project" value="UniProtKB-KW"/>
</dbReference>
<dbReference type="Pfam" id="PF04313">
    <property type="entry name" value="HSDR_N"/>
    <property type="match status" value="1"/>
</dbReference>
<organism evidence="13 14">
    <name type="scientific">Laribacter hongkongensis</name>
    <dbReference type="NCBI Taxonomy" id="168471"/>
    <lineage>
        <taxon>Bacteria</taxon>
        <taxon>Pseudomonadati</taxon>
        <taxon>Pseudomonadota</taxon>
        <taxon>Betaproteobacteria</taxon>
        <taxon>Neisseriales</taxon>
        <taxon>Aquaspirillaceae</taxon>
        <taxon>Laribacter</taxon>
    </lineage>
</organism>
<evidence type="ECO:0000256" key="6">
    <source>
        <dbReference type="ARBA" id="ARBA00022759"/>
    </source>
</evidence>
<gene>
    <name evidence="13" type="ORF">LHGZ1_0802</name>
</gene>
<keyword evidence="4 10" id="KW-0547">Nucleotide-binding</keyword>
<protein>
    <recommendedName>
        <fullName evidence="10">Type I restriction enzyme endonuclease subunit</fullName>
        <shortName evidence="10">R protein</shortName>
        <ecNumber evidence="10">3.1.21.3</ecNumber>
    </recommendedName>
</protein>
<dbReference type="PROSITE" id="PS51192">
    <property type="entry name" value="HELICASE_ATP_BIND_1"/>
    <property type="match status" value="1"/>
</dbReference>
<keyword evidence="11" id="KW-0175">Coiled coil</keyword>
<dbReference type="NCBIfam" id="TIGR00348">
    <property type="entry name" value="hsdR"/>
    <property type="match status" value="1"/>
</dbReference>
<comment type="subunit">
    <text evidence="10">The type I restriction/modification system is composed of three polypeptides R, M and S.</text>
</comment>
<dbReference type="AlphaFoldDB" id="A0A248LHD8"/>
<dbReference type="GO" id="GO:0005524">
    <property type="term" value="F:ATP binding"/>
    <property type="evidence" value="ECO:0007669"/>
    <property type="project" value="UniProtKB-KW"/>
</dbReference>
<keyword evidence="7 10" id="KW-0378">Hydrolase</keyword>
<dbReference type="GO" id="GO:0003677">
    <property type="term" value="F:DNA binding"/>
    <property type="evidence" value="ECO:0007669"/>
    <property type="project" value="UniProtKB-KW"/>
</dbReference>
<dbReference type="Proteomes" id="UP000197424">
    <property type="component" value="Chromosome"/>
</dbReference>
<dbReference type="Gene3D" id="3.90.1570.50">
    <property type="match status" value="1"/>
</dbReference>
<keyword evidence="9 10" id="KW-0238">DNA-binding</keyword>
<sequence>MTTALTAKDITATYGELPLVEVPAINCFTSLGWETANLYNETFGPDGTEGRKSAAEVIFVPRLRKALERINPGYPASAYDQAIEQLTEDRSKQIPVNANQAFYKLLRDRVKVDITDDEGNPQTVELSVIDWNTPENNDFFLAQQMWVSGDMYKRRCDLLGFVNGIPLVFIELKGPHVPLKSAYDDNLKDYKGQSIPQLFHPNAFILLSNGLQTRVGTLTSPWEHFFEWRRIDDESEAGSTSLETAIRGLCDKRRLLDIVENFTLFETARGGLIKKVAKNHQYLGVNKAIAQMVKLRESGDVEAAKRLGVFWHTQGSGKSLSMVFFTQKVLRKLPGKWTFVIVTDRAELDTQIYKTFTATGAITGAEVQANSGEHLKQLLSQDQRYVFSLIQKFHTDKGEAYPKISDRSDIIVITDEAHRSQYDIFALNMRNALPNAAFLGFTGTPLIAGEEERTREVFGDYVSVYDFARSIEDGATVPLYYENRTPELQITNDDLNKDIEALLEAAELDEDQQKKLEREFAREYHLITREDRLDAVAADLVKHFLGRGYRGKAMMVCIDKATAVKMYDKVQAHWKQQLADLHTQLKTATGDAKEVLAEKIMVMQSTDMAVVVSQSQNEMEDLKAKGIDITPHRERMVKEDLDEQFKDPDGPLRLVFVCAMWITGFDVPTCSTLYLDKPMRNHTLMQTIARANRVAPGKTAGLIVDYVGIFRNLQDALRIYAKPNQPGQLPIKDKAALVEQLEALLKETEGFCAGLKVDLKAIAATPPESRLVALQAAMDAILEAGEEKVKTYLLLAGQVARTFKAILPDAAANAYAAMSVLVSYLGAMIKALRPVADITAVMSDLEALLDDSIATEGYHIGERPEAEALIDLSQIDFAALQKKFEEGKKATETEKLKGQIQQKLDKMVRENKGRIDFMEKFQKLIESYNASSHNLESFFKDLMDFAKNLSEEEQRSHRENLTEEELAIFDLLTQPEPELTDKERDEVKKVAKELLAKLKAEKLVLDWKLKTQTKADVERTIRDFFIRLPKAYSSDLKKSKRAKTYAHVYESYFGAGQSVYQGMSAGVH</sequence>
<evidence type="ECO:0000256" key="7">
    <source>
        <dbReference type="ARBA" id="ARBA00022801"/>
    </source>
</evidence>
<reference evidence="14" key="1">
    <citation type="submission" date="2017-06" db="EMBL/GenBank/DDBJ databases">
        <title>Whole genome sequence of Laribacter hongkongensis LHGZ1.</title>
        <authorList>
            <person name="Chen D."/>
            <person name="Wu H."/>
            <person name="Chen J."/>
        </authorList>
    </citation>
    <scope>NUCLEOTIDE SEQUENCE [LARGE SCALE GENOMIC DNA]</scope>
    <source>
        <strain evidence="14">LHGZ1</strain>
    </source>
</reference>
<evidence type="ECO:0000256" key="10">
    <source>
        <dbReference type="RuleBase" id="RU364115"/>
    </source>
</evidence>
<dbReference type="Pfam" id="PF18766">
    <property type="entry name" value="SWI2_SNF2"/>
    <property type="match status" value="1"/>
</dbReference>
<evidence type="ECO:0000256" key="11">
    <source>
        <dbReference type="SAM" id="Coils"/>
    </source>
</evidence>
<accession>A0A248LHD8</accession>